<dbReference type="EMBL" id="AP019798">
    <property type="protein sequence ID" value="BBL88086.1"/>
    <property type="molecule type" value="Genomic_DNA"/>
</dbReference>
<evidence type="ECO:0000313" key="2">
    <source>
        <dbReference type="Proteomes" id="UP000315115"/>
    </source>
</evidence>
<accession>A0A510I6N0</accession>
<dbReference type="PANTHER" id="PTHR40590:SF1">
    <property type="entry name" value="CYTOPLASMIC PROTEIN"/>
    <property type="match status" value="1"/>
</dbReference>
<protein>
    <submittedName>
        <fullName evidence="1">GumN protein</fullName>
    </submittedName>
</protein>
<dbReference type="PANTHER" id="PTHR40590">
    <property type="entry name" value="CYTOPLASMIC PROTEIN-RELATED"/>
    <property type="match status" value="1"/>
</dbReference>
<dbReference type="Proteomes" id="UP000315115">
    <property type="component" value="Chromosome 1"/>
</dbReference>
<dbReference type="CDD" id="cd14789">
    <property type="entry name" value="Tiki"/>
    <property type="match status" value="1"/>
</dbReference>
<proteinExistence type="predicted"/>
<evidence type="ECO:0000313" key="1">
    <source>
        <dbReference type="EMBL" id="BBL88086.1"/>
    </source>
</evidence>
<reference evidence="2" key="1">
    <citation type="submission" date="2019-07" db="EMBL/GenBank/DDBJ databases">
        <title>Complete Genome Sequences of Vibrion rotiferianus strain AM7.</title>
        <authorList>
            <person name="Miyazaki K."/>
            <person name="Wiseschart A."/>
            <person name="Pootanakit K."/>
            <person name="Ishimori K."/>
            <person name="Kitahara K."/>
        </authorList>
    </citation>
    <scope>NUCLEOTIDE SEQUENCE [LARGE SCALE GENOMIC DNA]</scope>
    <source>
        <strain evidence="2">AM7</strain>
    </source>
</reference>
<dbReference type="InterPro" id="IPR002816">
    <property type="entry name" value="TraB/PrgY/GumN_fam"/>
</dbReference>
<dbReference type="InterPro" id="IPR047111">
    <property type="entry name" value="YbaP-like"/>
</dbReference>
<name>A0A510I6N0_9VIBR</name>
<sequence>MTILPNRVIDKMHIEFEEKNMFRLLSVMSSLIVFFTSYSVQAEPQHWLAKKGNTEYMIIGSVHVGDNTMYPLPKAVTDFLKNSDGLIIEADVRNTEGVTYPKTAFLAKDVLDRTQRKHLAEIANDLGLQESQLLNAPPWSAALTIQLLLMNKLGYASDQGVDMHLINIADKKRVPILPLETVQFQIDLIAGQKDGGKELLLSSIEEYDGGEKLVQCLIDSWKTGDGSSLEEASMSEQSSDEFNEAFLYARNRDWAEQLDSGRVLPKKSGQYTIVVGSLHLVGKDSLIELLETRGFAIEPLGNTGKADCDIEH</sequence>
<dbReference type="AlphaFoldDB" id="A0A510I6N0"/>
<dbReference type="Pfam" id="PF01963">
    <property type="entry name" value="TraB_PrgY_gumN"/>
    <property type="match status" value="1"/>
</dbReference>
<gene>
    <name evidence="1" type="ORF">VroAM7_07390</name>
</gene>
<organism evidence="1 2">
    <name type="scientific">Vibrio rotiferianus</name>
    <dbReference type="NCBI Taxonomy" id="190895"/>
    <lineage>
        <taxon>Bacteria</taxon>
        <taxon>Pseudomonadati</taxon>
        <taxon>Pseudomonadota</taxon>
        <taxon>Gammaproteobacteria</taxon>
        <taxon>Vibrionales</taxon>
        <taxon>Vibrionaceae</taxon>
        <taxon>Vibrio</taxon>
    </lineage>
</organism>